<protein>
    <submittedName>
        <fullName evidence="2">CBS domain-containing protein</fullName>
    </submittedName>
</protein>
<dbReference type="Gene3D" id="3.10.580.10">
    <property type="entry name" value="CBS-domain"/>
    <property type="match status" value="1"/>
</dbReference>
<dbReference type="AlphaFoldDB" id="A0A1M5H828"/>
<dbReference type="STRING" id="1073325.SAMN05444483_10529"/>
<evidence type="ECO:0000259" key="1">
    <source>
        <dbReference type="Pfam" id="PF00571"/>
    </source>
</evidence>
<dbReference type="SUPFAM" id="SSF54631">
    <property type="entry name" value="CBS-domain pair"/>
    <property type="match status" value="1"/>
</dbReference>
<accession>A0A1M5H828</accession>
<dbReference type="EMBL" id="FQVT01000005">
    <property type="protein sequence ID" value="SHG12150.1"/>
    <property type="molecule type" value="Genomic_DNA"/>
</dbReference>
<sequence>MNMENFIINDVAIREFSEQIEEIQNLFNQLTYSHLPVANNGMYLGCISENDIRCFDAHKTLADYQYALEGFFVRDTDYWLDILEKFAQNNTNILPVLDEENDYLGYVELTEIISLFNETPFLSEAGNIIVIQKGIQDYSFGEIVQIVESNNANLLGIFISKIENDVAQITLKLSPSGINEIIQSFRRYSYKIVSEHQEDNFKKNLKDRSKYLDKYLNI</sequence>
<gene>
    <name evidence="2" type="ORF">SAMN05444483_10529</name>
</gene>
<dbReference type="Pfam" id="PF00571">
    <property type="entry name" value="CBS"/>
    <property type="match status" value="1"/>
</dbReference>
<evidence type="ECO:0000313" key="3">
    <source>
        <dbReference type="Proteomes" id="UP000183945"/>
    </source>
</evidence>
<dbReference type="InterPro" id="IPR000644">
    <property type="entry name" value="CBS_dom"/>
</dbReference>
<dbReference type="Proteomes" id="UP000183945">
    <property type="component" value="Unassembled WGS sequence"/>
</dbReference>
<dbReference type="InterPro" id="IPR046342">
    <property type="entry name" value="CBS_dom_sf"/>
</dbReference>
<name>A0A1M5H828_SALEC</name>
<feature type="domain" description="CBS" evidence="1">
    <location>
        <begin position="72"/>
        <end position="116"/>
    </location>
</feature>
<dbReference type="RefSeq" id="WP_072879181.1">
    <property type="nucleotide sequence ID" value="NZ_FQVT01000005.1"/>
</dbReference>
<organism evidence="2 3">
    <name type="scientific">Salegentibacter echinorum</name>
    <dbReference type="NCBI Taxonomy" id="1073325"/>
    <lineage>
        <taxon>Bacteria</taxon>
        <taxon>Pseudomonadati</taxon>
        <taxon>Bacteroidota</taxon>
        <taxon>Flavobacteriia</taxon>
        <taxon>Flavobacteriales</taxon>
        <taxon>Flavobacteriaceae</taxon>
        <taxon>Salegentibacter</taxon>
    </lineage>
</organism>
<evidence type="ECO:0000313" key="2">
    <source>
        <dbReference type="EMBL" id="SHG12150.1"/>
    </source>
</evidence>
<proteinExistence type="predicted"/>
<keyword evidence="3" id="KW-1185">Reference proteome</keyword>
<dbReference type="OrthoDB" id="1523762at2"/>
<reference evidence="3" key="1">
    <citation type="submission" date="2016-11" db="EMBL/GenBank/DDBJ databases">
        <authorList>
            <person name="Varghese N."/>
            <person name="Submissions S."/>
        </authorList>
    </citation>
    <scope>NUCLEOTIDE SEQUENCE [LARGE SCALE GENOMIC DNA]</scope>
    <source>
        <strain evidence="3">DSM 24579</strain>
    </source>
</reference>